<evidence type="ECO:0000256" key="19">
    <source>
        <dbReference type="SAM" id="Phobius"/>
    </source>
</evidence>
<evidence type="ECO:0000256" key="14">
    <source>
        <dbReference type="ARBA" id="ARBA00023268"/>
    </source>
</evidence>
<feature type="domain" description="Penicillin-binding protein transpeptidase" evidence="20">
    <location>
        <begin position="373"/>
        <end position="642"/>
    </location>
</feature>
<sequence>MNKKRNQRKTKPPFYKRRGLYIFFLVCALLGVLAVLLFDQLVLKEYRERALSNYDYDKVDDVEIPSQIFDRNGLLIGRSYEENRSLVTIDKVPSVLINALLAQEDQRFWKHKGVDWKGVARAVWLNVKARETTQGASTITMQLARNAFNLQKEAEERGESGIERKIVESFVALEIEKKYVGDVSPDERLTNKRKLLEMYLNRVHFGKGYYGVRAAALGFFGKEPEDLTLSESASLVACIKNPLYINPIRNPERNRKDRNHVFARMYAEGTIPTREEYERLCEEPVVTNPRPLRRGTSHLYEKVVALTRDVVGDDAMSRGGFSIYTTIDKNVQEAARKSLREQLLEIEQTEGYDHPLLSAHDRESQASPGYLQGAVMVVDSSSGAVIAHVGGREYLHSQYDFIESGRRPIGTAFLPVVYASAFEEGRSPATLVEDFHMDLREVALGGTEGILGEWGAEIMDPVCEGDITCRKALRDSKIAATVRLGIDVGISTVAEQANKFGLPIESGEMLARLLLGWEQNSLWQVTRMYSAFARNGNAPESPYYIEMIKDLEGNIVYRAPNSKSQTMELCSSSTAFQIHSILSDTTHHGNLTDRAGQLVEPEFATVKTGTNHNFSDAWSVGYNGEVTCGVWVGFLEGRKPIYDFAFAKDLAFPIWARTMNVAANEFPGQRIKMPPTLTAVGLCERSGRKVTRYCYDSVFDPESGVSLASTSYPEYLRVGEAEVGLCPVHGEGGVTPSGEFAPDTEELRQRRLSVSPIPVLATALLGDDPYDAKVPTSVEKEDSDEEGEASEGPGQESMGFVAKETRRGEREATIRLRPPPRIQISDE</sequence>
<accession>A0A918WNG7</accession>
<reference evidence="22" key="1">
    <citation type="journal article" date="2014" name="Int. J. Syst. Evol. Microbiol.">
        <title>Complete genome sequence of Corynebacterium casei LMG S-19264T (=DSM 44701T), isolated from a smear-ripened cheese.</title>
        <authorList>
            <consortium name="US DOE Joint Genome Institute (JGI-PGF)"/>
            <person name="Walter F."/>
            <person name="Albersmeier A."/>
            <person name="Kalinowski J."/>
            <person name="Ruckert C."/>
        </authorList>
    </citation>
    <scope>NUCLEOTIDE SEQUENCE</scope>
    <source>
        <strain evidence="22">KCTC 12988</strain>
    </source>
</reference>
<feature type="transmembrane region" description="Helical" evidence="19">
    <location>
        <begin position="20"/>
        <end position="38"/>
    </location>
</feature>
<keyword evidence="12" id="KW-0573">Peptidoglycan synthesis</keyword>
<dbReference type="InterPro" id="IPR050396">
    <property type="entry name" value="Glycosyltr_51/Transpeptidase"/>
</dbReference>
<protein>
    <submittedName>
        <fullName evidence="22">Penicillin-binding protein 1A</fullName>
    </submittedName>
</protein>
<keyword evidence="23" id="KW-1185">Reference proteome</keyword>
<dbReference type="GO" id="GO:0030288">
    <property type="term" value="C:outer membrane-bounded periplasmic space"/>
    <property type="evidence" value="ECO:0007669"/>
    <property type="project" value="TreeGrafter"/>
</dbReference>
<comment type="pathway">
    <text evidence="2">Cell wall biogenesis; peptidoglycan biosynthesis.</text>
</comment>
<dbReference type="Pfam" id="PF00912">
    <property type="entry name" value="Transgly"/>
    <property type="match status" value="1"/>
</dbReference>
<evidence type="ECO:0000256" key="5">
    <source>
        <dbReference type="ARBA" id="ARBA00022475"/>
    </source>
</evidence>
<evidence type="ECO:0000256" key="1">
    <source>
        <dbReference type="ARBA" id="ARBA00004236"/>
    </source>
</evidence>
<evidence type="ECO:0000256" key="16">
    <source>
        <dbReference type="ARBA" id="ARBA00034000"/>
    </source>
</evidence>
<keyword evidence="8" id="KW-0328">Glycosyltransferase</keyword>
<keyword evidence="19" id="KW-1133">Transmembrane helix</keyword>
<evidence type="ECO:0000256" key="8">
    <source>
        <dbReference type="ARBA" id="ARBA00022676"/>
    </source>
</evidence>
<reference evidence="22" key="2">
    <citation type="submission" date="2020-09" db="EMBL/GenBank/DDBJ databases">
        <authorList>
            <person name="Sun Q."/>
            <person name="Kim S."/>
        </authorList>
    </citation>
    <scope>NUCLEOTIDE SEQUENCE</scope>
    <source>
        <strain evidence="22">KCTC 12988</strain>
    </source>
</reference>
<feature type="region of interest" description="Disordered" evidence="18">
    <location>
        <begin position="768"/>
        <end position="827"/>
    </location>
</feature>
<name>A0A918WNG7_9BACT</name>
<keyword evidence="9" id="KW-0808">Transferase</keyword>
<comment type="catalytic activity">
    <reaction evidence="17">
        <text>[GlcNAc-(1-&gt;4)-Mur2Ac(oyl-L-Ala-gamma-D-Glu-L-Lys-D-Ala-D-Ala)](n)-di-trans,octa-cis-undecaprenyl diphosphate + beta-D-GlcNAc-(1-&gt;4)-Mur2Ac(oyl-L-Ala-gamma-D-Glu-L-Lys-D-Ala-D-Ala)-di-trans,octa-cis-undecaprenyl diphosphate = [GlcNAc-(1-&gt;4)-Mur2Ac(oyl-L-Ala-gamma-D-Glu-L-Lys-D-Ala-D-Ala)](n+1)-di-trans,octa-cis-undecaprenyl diphosphate + di-trans,octa-cis-undecaprenyl diphosphate + H(+)</text>
        <dbReference type="Rhea" id="RHEA:23708"/>
        <dbReference type="Rhea" id="RHEA-COMP:9602"/>
        <dbReference type="Rhea" id="RHEA-COMP:9603"/>
        <dbReference type="ChEBI" id="CHEBI:15378"/>
        <dbReference type="ChEBI" id="CHEBI:58405"/>
        <dbReference type="ChEBI" id="CHEBI:60033"/>
        <dbReference type="ChEBI" id="CHEBI:78435"/>
        <dbReference type="EC" id="2.4.99.28"/>
    </reaction>
</comment>
<keyword evidence="19" id="KW-0812">Transmembrane</keyword>
<feature type="compositionally biased region" description="Basic and acidic residues" evidence="18">
    <location>
        <begin position="803"/>
        <end position="814"/>
    </location>
</feature>
<dbReference type="InterPro" id="IPR023346">
    <property type="entry name" value="Lysozyme-like_dom_sf"/>
</dbReference>
<dbReference type="EMBL" id="BMXI01000019">
    <property type="protein sequence ID" value="GHC65500.1"/>
    <property type="molecule type" value="Genomic_DNA"/>
</dbReference>
<keyword evidence="13 19" id="KW-0472">Membrane</keyword>
<comment type="similarity">
    <text evidence="4">In the N-terminal section; belongs to the glycosyltransferase 51 family.</text>
</comment>
<evidence type="ECO:0000256" key="12">
    <source>
        <dbReference type="ARBA" id="ARBA00022984"/>
    </source>
</evidence>
<evidence type="ECO:0000256" key="6">
    <source>
        <dbReference type="ARBA" id="ARBA00022645"/>
    </source>
</evidence>
<dbReference type="InterPro" id="IPR036950">
    <property type="entry name" value="PBP_transglycosylase"/>
</dbReference>
<dbReference type="SUPFAM" id="SSF56601">
    <property type="entry name" value="beta-lactamase/transpeptidase-like"/>
    <property type="match status" value="1"/>
</dbReference>
<evidence type="ECO:0000256" key="4">
    <source>
        <dbReference type="ARBA" id="ARBA00007739"/>
    </source>
</evidence>
<dbReference type="Pfam" id="PF00905">
    <property type="entry name" value="Transpeptidase"/>
    <property type="match status" value="1"/>
</dbReference>
<evidence type="ECO:0000256" key="11">
    <source>
        <dbReference type="ARBA" id="ARBA00022960"/>
    </source>
</evidence>
<dbReference type="GO" id="GO:0009002">
    <property type="term" value="F:serine-type D-Ala-D-Ala carboxypeptidase activity"/>
    <property type="evidence" value="ECO:0007669"/>
    <property type="project" value="UniProtKB-EC"/>
</dbReference>
<evidence type="ECO:0000256" key="17">
    <source>
        <dbReference type="ARBA" id="ARBA00049902"/>
    </source>
</evidence>
<comment type="caution">
    <text evidence="22">The sequence shown here is derived from an EMBL/GenBank/DDBJ whole genome shotgun (WGS) entry which is preliminary data.</text>
</comment>
<evidence type="ECO:0000256" key="2">
    <source>
        <dbReference type="ARBA" id="ARBA00004752"/>
    </source>
</evidence>
<dbReference type="AlphaFoldDB" id="A0A918WNG7"/>
<gene>
    <name evidence="22" type="ORF">GCM10007100_36600</name>
</gene>
<dbReference type="Gene3D" id="3.40.710.10">
    <property type="entry name" value="DD-peptidase/beta-lactamase superfamily"/>
    <property type="match status" value="1"/>
</dbReference>
<dbReference type="RefSeq" id="WP_189573501.1">
    <property type="nucleotide sequence ID" value="NZ_BMXI01000019.1"/>
</dbReference>
<feature type="domain" description="Glycosyl transferase family 51" evidence="21">
    <location>
        <begin position="77"/>
        <end position="265"/>
    </location>
</feature>
<keyword evidence="5" id="KW-1003">Cell membrane</keyword>
<dbReference type="PANTHER" id="PTHR32282">
    <property type="entry name" value="BINDING PROTEIN TRANSPEPTIDASE, PUTATIVE-RELATED"/>
    <property type="match status" value="1"/>
</dbReference>
<evidence type="ECO:0000259" key="21">
    <source>
        <dbReference type="Pfam" id="PF00912"/>
    </source>
</evidence>
<comment type="subcellular location">
    <subcellularLocation>
        <location evidence="1">Cell membrane</location>
    </subcellularLocation>
</comment>
<dbReference type="InterPro" id="IPR001460">
    <property type="entry name" value="PCN-bd_Tpept"/>
</dbReference>
<dbReference type="GO" id="GO:0009252">
    <property type="term" value="P:peptidoglycan biosynthetic process"/>
    <property type="evidence" value="ECO:0007669"/>
    <property type="project" value="UniProtKB-KW"/>
</dbReference>
<evidence type="ECO:0000256" key="7">
    <source>
        <dbReference type="ARBA" id="ARBA00022670"/>
    </source>
</evidence>
<keyword evidence="10" id="KW-0378">Hydrolase</keyword>
<dbReference type="Proteomes" id="UP000644507">
    <property type="component" value="Unassembled WGS sequence"/>
</dbReference>
<evidence type="ECO:0000256" key="18">
    <source>
        <dbReference type="SAM" id="MobiDB-lite"/>
    </source>
</evidence>
<comment type="catalytic activity">
    <reaction evidence="16">
        <text>Preferential cleavage: (Ac)2-L-Lys-D-Ala-|-D-Ala. Also transpeptidation of peptidyl-alanyl moieties that are N-acyl substituents of D-alanine.</text>
        <dbReference type="EC" id="3.4.16.4"/>
    </reaction>
</comment>
<dbReference type="GO" id="GO:0006508">
    <property type="term" value="P:proteolysis"/>
    <property type="evidence" value="ECO:0007669"/>
    <property type="project" value="UniProtKB-KW"/>
</dbReference>
<proteinExistence type="inferred from homology"/>
<dbReference type="PANTHER" id="PTHR32282:SF11">
    <property type="entry name" value="PENICILLIN-BINDING PROTEIN 1B"/>
    <property type="match status" value="1"/>
</dbReference>
<evidence type="ECO:0000256" key="3">
    <source>
        <dbReference type="ARBA" id="ARBA00007090"/>
    </source>
</evidence>
<evidence type="ECO:0000256" key="10">
    <source>
        <dbReference type="ARBA" id="ARBA00022801"/>
    </source>
</evidence>
<keyword evidence="14" id="KW-0511">Multifunctional enzyme</keyword>
<dbReference type="GO" id="GO:0008658">
    <property type="term" value="F:penicillin binding"/>
    <property type="evidence" value="ECO:0007669"/>
    <property type="project" value="InterPro"/>
</dbReference>
<organism evidence="22 23">
    <name type="scientific">Roseibacillus persicicus</name>
    <dbReference type="NCBI Taxonomy" id="454148"/>
    <lineage>
        <taxon>Bacteria</taxon>
        <taxon>Pseudomonadati</taxon>
        <taxon>Verrucomicrobiota</taxon>
        <taxon>Verrucomicrobiia</taxon>
        <taxon>Verrucomicrobiales</taxon>
        <taxon>Verrucomicrobiaceae</taxon>
        <taxon>Roseibacillus</taxon>
    </lineage>
</organism>
<dbReference type="InterPro" id="IPR012338">
    <property type="entry name" value="Beta-lactam/transpept-like"/>
</dbReference>
<keyword evidence="6" id="KW-0121">Carboxypeptidase</keyword>
<dbReference type="GO" id="GO:0005886">
    <property type="term" value="C:plasma membrane"/>
    <property type="evidence" value="ECO:0007669"/>
    <property type="project" value="UniProtKB-SubCell"/>
</dbReference>
<dbReference type="GO" id="GO:0008955">
    <property type="term" value="F:peptidoglycan glycosyltransferase activity"/>
    <property type="evidence" value="ECO:0007669"/>
    <property type="project" value="UniProtKB-EC"/>
</dbReference>
<evidence type="ECO:0000313" key="22">
    <source>
        <dbReference type="EMBL" id="GHC65500.1"/>
    </source>
</evidence>
<comment type="similarity">
    <text evidence="3">In the C-terminal section; belongs to the transpeptidase family.</text>
</comment>
<evidence type="ECO:0000256" key="13">
    <source>
        <dbReference type="ARBA" id="ARBA00023136"/>
    </source>
</evidence>
<evidence type="ECO:0000256" key="9">
    <source>
        <dbReference type="ARBA" id="ARBA00022679"/>
    </source>
</evidence>
<dbReference type="GO" id="GO:0071555">
    <property type="term" value="P:cell wall organization"/>
    <property type="evidence" value="ECO:0007669"/>
    <property type="project" value="UniProtKB-KW"/>
</dbReference>
<dbReference type="Gene3D" id="1.10.3810.10">
    <property type="entry name" value="Biosynthetic peptidoglycan transglycosylase-like"/>
    <property type="match status" value="1"/>
</dbReference>
<dbReference type="GO" id="GO:0008360">
    <property type="term" value="P:regulation of cell shape"/>
    <property type="evidence" value="ECO:0007669"/>
    <property type="project" value="UniProtKB-KW"/>
</dbReference>
<evidence type="ECO:0000256" key="15">
    <source>
        <dbReference type="ARBA" id="ARBA00023316"/>
    </source>
</evidence>
<keyword evidence="7" id="KW-0645">Protease</keyword>
<dbReference type="SUPFAM" id="SSF53955">
    <property type="entry name" value="Lysozyme-like"/>
    <property type="match status" value="1"/>
</dbReference>
<evidence type="ECO:0000313" key="23">
    <source>
        <dbReference type="Proteomes" id="UP000644507"/>
    </source>
</evidence>
<dbReference type="InterPro" id="IPR001264">
    <property type="entry name" value="Glyco_trans_51"/>
</dbReference>
<evidence type="ECO:0000259" key="20">
    <source>
        <dbReference type="Pfam" id="PF00905"/>
    </source>
</evidence>
<keyword evidence="11" id="KW-0133">Cell shape</keyword>
<keyword evidence="15" id="KW-0961">Cell wall biogenesis/degradation</keyword>